<gene>
    <name evidence="7" type="ORF">CIK84_16280</name>
</gene>
<feature type="domain" description="ABC-2 type transporter transmembrane" evidence="6">
    <location>
        <begin position="48"/>
        <end position="242"/>
    </location>
</feature>
<evidence type="ECO:0000256" key="5">
    <source>
        <dbReference type="SAM" id="Phobius"/>
    </source>
</evidence>
<evidence type="ECO:0000256" key="4">
    <source>
        <dbReference type="ARBA" id="ARBA00023136"/>
    </source>
</evidence>
<dbReference type="InterPro" id="IPR051784">
    <property type="entry name" value="Nod_factor_ABC_transporter"/>
</dbReference>
<evidence type="ECO:0000313" key="7">
    <source>
        <dbReference type="EMBL" id="PMQ18924.1"/>
    </source>
</evidence>
<reference evidence="7 8" key="1">
    <citation type="journal article" date="2017" name="Elife">
        <title>Extensive horizontal gene transfer in cheese-associated bacteria.</title>
        <authorList>
            <person name="Bonham K.S."/>
            <person name="Wolfe B.E."/>
            <person name="Dutton R.J."/>
        </authorList>
    </citation>
    <scope>NUCLEOTIDE SEQUENCE [LARGE SCALE GENOMIC DNA]</scope>
    <source>
        <strain evidence="7 8">JB182</strain>
    </source>
</reference>
<name>A0A2N7RYG2_9MICC</name>
<keyword evidence="3 5" id="KW-1133">Transmembrane helix</keyword>
<dbReference type="AlphaFoldDB" id="A0A2N7RYG2"/>
<dbReference type="PANTHER" id="PTHR43229:SF6">
    <property type="entry name" value="ABC-TYPE MULTIDRUG TRANSPORT SYSTEM, PERMEASE COMPONENT"/>
    <property type="match status" value="1"/>
</dbReference>
<sequence length="251" mass="26988">MMSTYIRVEFARHFRDGYNLIFALLLPAAMYILFGNIPSYTEFSLGSGNVKFYLMISMAAYGAAVSTVAIAGTVATETMQGWGRQIALTKMPPAMFVGSKMIVAATVAGISAAIVFALGAATGAEVVEDWIWAASYLIILLGAMIFACYGIGVGMLFKSESALGLASGLMVFFAFFGNVFIPLEGAMLDAARFTPMFGYVALARYPLLKDMPQGVEMAPDPLWMPATNLVAWAIIFVVFAVIATRKAKARQ</sequence>
<dbReference type="Proteomes" id="UP000235739">
    <property type="component" value="Unassembled WGS sequence"/>
</dbReference>
<keyword evidence="2 5" id="KW-0812">Transmembrane</keyword>
<dbReference type="GO" id="GO:0140359">
    <property type="term" value="F:ABC-type transporter activity"/>
    <property type="evidence" value="ECO:0007669"/>
    <property type="project" value="InterPro"/>
</dbReference>
<dbReference type="EMBL" id="PNQX01000003">
    <property type="protein sequence ID" value="PMQ18924.1"/>
    <property type="molecule type" value="Genomic_DNA"/>
</dbReference>
<evidence type="ECO:0000256" key="2">
    <source>
        <dbReference type="ARBA" id="ARBA00022692"/>
    </source>
</evidence>
<comment type="subcellular location">
    <subcellularLocation>
        <location evidence="1">Membrane</location>
        <topology evidence="1">Multi-pass membrane protein</topology>
    </subcellularLocation>
</comment>
<feature type="transmembrane region" description="Helical" evidence="5">
    <location>
        <begin position="20"/>
        <end position="40"/>
    </location>
</feature>
<feature type="transmembrane region" description="Helical" evidence="5">
    <location>
        <begin position="130"/>
        <end position="151"/>
    </location>
</feature>
<dbReference type="InterPro" id="IPR013525">
    <property type="entry name" value="ABC2_TM"/>
</dbReference>
<dbReference type="RefSeq" id="WP_102599039.1">
    <property type="nucleotide sequence ID" value="NZ_JBQEJV010000003.1"/>
</dbReference>
<organism evidence="7 8">
    <name type="scientific">Glutamicibacter arilaitensis</name>
    <dbReference type="NCBI Taxonomy" id="256701"/>
    <lineage>
        <taxon>Bacteria</taxon>
        <taxon>Bacillati</taxon>
        <taxon>Actinomycetota</taxon>
        <taxon>Actinomycetes</taxon>
        <taxon>Micrococcales</taxon>
        <taxon>Micrococcaceae</taxon>
        <taxon>Glutamicibacter</taxon>
    </lineage>
</organism>
<protein>
    <submittedName>
        <fullName evidence="7">ABC transporter permease</fullName>
    </submittedName>
</protein>
<evidence type="ECO:0000259" key="6">
    <source>
        <dbReference type="Pfam" id="PF12698"/>
    </source>
</evidence>
<dbReference type="Pfam" id="PF12698">
    <property type="entry name" value="ABC2_membrane_3"/>
    <property type="match status" value="1"/>
</dbReference>
<accession>A0A2N7RYG2</accession>
<feature type="transmembrane region" description="Helical" evidence="5">
    <location>
        <begin position="96"/>
        <end position="118"/>
    </location>
</feature>
<dbReference type="PANTHER" id="PTHR43229">
    <property type="entry name" value="NODULATION PROTEIN J"/>
    <property type="match status" value="1"/>
</dbReference>
<evidence type="ECO:0000313" key="8">
    <source>
        <dbReference type="Proteomes" id="UP000235739"/>
    </source>
</evidence>
<evidence type="ECO:0000256" key="1">
    <source>
        <dbReference type="ARBA" id="ARBA00004141"/>
    </source>
</evidence>
<feature type="transmembrane region" description="Helical" evidence="5">
    <location>
        <begin position="222"/>
        <end position="243"/>
    </location>
</feature>
<feature type="transmembrane region" description="Helical" evidence="5">
    <location>
        <begin position="52"/>
        <end position="75"/>
    </location>
</feature>
<keyword evidence="4 5" id="KW-0472">Membrane</keyword>
<proteinExistence type="predicted"/>
<feature type="transmembrane region" description="Helical" evidence="5">
    <location>
        <begin position="163"/>
        <end position="183"/>
    </location>
</feature>
<comment type="caution">
    <text evidence="7">The sequence shown here is derived from an EMBL/GenBank/DDBJ whole genome shotgun (WGS) entry which is preliminary data.</text>
</comment>
<dbReference type="GO" id="GO:0016020">
    <property type="term" value="C:membrane"/>
    <property type="evidence" value="ECO:0007669"/>
    <property type="project" value="UniProtKB-SubCell"/>
</dbReference>
<evidence type="ECO:0000256" key="3">
    <source>
        <dbReference type="ARBA" id="ARBA00022989"/>
    </source>
</evidence>